<keyword evidence="4" id="KW-1185">Reference proteome</keyword>
<keyword evidence="3" id="KW-0378">Hydrolase</keyword>
<sequence>MNLDKQNNKLNIDEETNEFENLAENSKKIEEKIQNKPLKELIFEKINILKKNINYEKISLNFESFLENDSIYNFLKTLKMFILKKSTKIFDIKEDKEQEQKLLAFLIYLWENFSWLSQKKDKFVLNKDDHKSLTYIMNQISYLFQVTIYKEIGLKKVLELDSKEDYEIFFNDLVYINNNLSFNDYNSFKKIKSDIFKNNFFVNQVIKYSVLFNANNENIFEPINVILSKFSRDDFKCKKIEKLNWDFYKKFIHLNSKDNLNFLFSFLSTEYNYINFNKIINDKNEIIKERVWESLYFSFAYYSFISNKSLIKENEQTIINEFPYLLFSLYTMIFDYFIFEKITYKPLKEPKQWLIFGAPGTGKSTKIKKILEAYDEDPNIYIEYKRLTFHAGTSYFNFVGSYKPITTKDGKTSYKYMPGEFSKMLANAYKDPNTNYVLIIEELNRGDGANAFGEFFQSLDRNKYGNSVYPISISYDLINYFLEEEKINYLNTNLNKEEPLINRISKKEWEIKLPTNLYIWATMNNADPLAKPIDPAFKRRWSLEYMDYNTTPKNVNVYWNTFRQNINNLLIKIKVPEDRLLGYWYIYDYIDLNSSEEQVKEAVKNKVIPYLFNDILKLRKEILSFNEYDFSTISLIRENFENWWNKYKAPAKNNLNTNNKKSGNFN</sequence>
<organism evidence="3 4">
    <name type="scientific">Metamycoplasma orale</name>
    <name type="common">Mycoplasma orale</name>
    <dbReference type="NCBI Taxonomy" id="2121"/>
    <lineage>
        <taxon>Bacteria</taxon>
        <taxon>Bacillati</taxon>
        <taxon>Mycoplasmatota</taxon>
        <taxon>Mycoplasmoidales</taxon>
        <taxon>Metamycoplasmataceae</taxon>
        <taxon>Metamycoplasma</taxon>
    </lineage>
</organism>
<evidence type="ECO:0000313" key="4">
    <source>
        <dbReference type="Proteomes" id="UP000290482"/>
    </source>
</evidence>
<dbReference type="EC" id="3.1.21.-" evidence="3"/>
<protein>
    <submittedName>
        <fullName evidence="3">5-methylcytosine-specific restriction enzyme B</fullName>
        <ecNumber evidence="3">3.1.21.-</ecNumber>
    </submittedName>
</protein>
<evidence type="ECO:0000313" key="3">
    <source>
        <dbReference type="EMBL" id="VEU55283.1"/>
    </source>
</evidence>
<dbReference type="PANTHER" id="PTHR37291">
    <property type="entry name" value="5-METHYLCYTOSINE-SPECIFIC RESTRICTION ENZYME B"/>
    <property type="match status" value="1"/>
</dbReference>
<dbReference type="GO" id="GO:0016887">
    <property type="term" value="F:ATP hydrolysis activity"/>
    <property type="evidence" value="ECO:0007669"/>
    <property type="project" value="InterPro"/>
</dbReference>
<dbReference type="InterPro" id="IPR027417">
    <property type="entry name" value="P-loop_NTPase"/>
</dbReference>
<name>A0A448ZVY1_METOS</name>
<dbReference type="Gene3D" id="3.40.50.300">
    <property type="entry name" value="P-loop containing nucleotide triphosphate hydrolases"/>
    <property type="match status" value="1"/>
</dbReference>
<dbReference type="KEGG" id="mob:NCTC10112_00147"/>
<keyword evidence="1" id="KW-0175">Coiled coil</keyword>
<dbReference type="AlphaFoldDB" id="A0A448ZVY1"/>
<dbReference type="EMBL" id="LR214940">
    <property type="protein sequence ID" value="VEU55283.1"/>
    <property type="molecule type" value="Genomic_DNA"/>
</dbReference>
<feature type="coiled-coil region" evidence="1">
    <location>
        <begin position="5"/>
        <end position="32"/>
    </location>
</feature>
<dbReference type="Proteomes" id="UP000290482">
    <property type="component" value="Chromosome"/>
</dbReference>
<accession>A0A448ZVY1</accession>
<evidence type="ECO:0000256" key="1">
    <source>
        <dbReference type="SAM" id="Coils"/>
    </source>
</evidence>
<proteinExistence type="predicted"/>
<dbReference type="GO" id="GO:0005524">
    <property type="term" value="F:ATP binding"/>
    <property type="evidence" value="ECO:0007669"/>
    <property type="project" value="InterPro"/>
</dbReference>
<dbReference type="InterPro" id="IPR011704">
    <property type="entry name" value="ATPase_dyneun-rel_AAA"/>
</dbReference>
<dbReference type="Pfam" id="PF07728">
    <property type="entry name" value="AAA_5"/>
    <property type="match status" value="1"/>
</dbReference>
<gene>
    <name evidence="3" type="primary">mcrB</name>
    <name evidence="3" type="ORF">NCTC10112_00147</name>
</gene>
<dbReference type="InterPro" id="IPR052934">
    <property type="entry name" value="Methyl-DNA_Rec/Restrict_Enz"/>
</dbReference>
<evidence type="ECO:0000259" key="2">
    <source>
        <dbReference type="Pfam" id="PF07728"/>
    </source>
</evidence>
<feature type="domain" description="ATPase dynein-related AAA" evidence="2">
    <location>
        <begin position="354"/>
        <end position="540"/>
    </location>
</feature>
<dbReference type="PANTHER" id="PTHR37291:SF1">
    <property type="entry name" value="TYPE IV METHYL-DIRECTED RESTRICTION ENZYME ECOKMCRB SUBUNIT"/>
    <property type="match status" value="1"/>
</dbReference>
<dbReference type="SUPFAM" id="SSF52540">
    <property type="entry name" value="P-loop containing nucleoside triphosphate hydrolases"/>
    <property type="match status" value="1"/>
</dbReference>
<dbReference type="OrthoDB" id="9781481at2"/>
<dbReference type="RefSeq" id="WP_022936218.1">
    <property type="nucleotide sequence ID" value="NZ_LR214940.1"/>
</dbReference>
<reference evidence="3 4" key="1">
    <citation type="submission" date="2019-01" db="EMBL/GenBank/DDBJ databases">
        <authorList>
            <consortium name="Pathogen Informatics"/>
        </authorList>
    </citation>
    <scope>NUCLEOTIDE SEQUENCE [LARGE SCALE GENOMIC DNA]</scope>
    <source>
        <strain evidence="3 4">NCTC10112</strain>
    </source>
</reference>